<proteinExistence type="predicted"/>
<dbReference type="PANTHER" id="PTHR38011:SF11">
    <property type="entry name" value="2,5-DIAMINO-6-RIBOSYLAMINO-4(3H)-PYRIMIDINONE 5'-PHOSPHATE REDUCTASE"/>
    <property type="match status" value="1"/>
</dbReference>
<protein>
    <submittedName>
        <fullName evidence="2">Dihydrofolate reductase family protein</fullName>
    </submittedName>
</protein>
<keyword evidence="3" id="KW-1185">Reference proteome</keyword>
<sequence>MAFGKVFIATSVDGFIARDDGRIDWLPPGEPGEDYGYAAFMASVDGIVMGRGTYDTVLGFEPWPFTKPVVVMSRTLDPADVPEHLADRLRISGAEPAHLVAQLQAEGWRQAYIDGGTLIRAFLRAGLIDEMVLTRVPVLIGSGRPLFGLLEQDLRLQCLDTRQYPNGLVSSRYRLEPAQPGHCHD</sequence>
<reference evidence="2" key="1">
    <citation type="submission" date="2021-06" db="EMBL/GenBank/DDBJ databases">
        <title>Updating the genus Pseudomonas: Description of 43 new species and partition of the Pseudomonas putida group.</title>
        <authorList>
            <person name="Girard L."/>
            <person name="Lood C."/>
            <person name="Vandamme P."/>
            <person name="Rokni-Zadeh H."/>
            <person name="van Noort V."/>
            <person name="Hofte M."/>
            <person name="Lavigne R."/>
            <person name="De Mot R."/>
        </authorList>
    </citation>
    <scope>NUCLEOTIDE SEQUENCE</scope>
    <source>
        <strain evidence="2">CMR12a</strain>
    </source>
</reference>
<dbReference type="Pfam" id="PF01872">
    <property type="entry name" value="RibD_C"/>
    <property type="match status" value="1"/>
</dbReference>
<dbReference type="SUPFAM" id="SSF53597">
    <property type="entry name" value="Dihydrofolate reductase-like"/>
    <property type="match status" value="1"/>
</dbReference>
<name>A0ABX8MJC5_9PSED</name>
<evidence type="ECO:0000313" key="2">
    <source>
        <dbReference type="EMBL" id="QXH38832.1"/>
    </source>
</evidence>
<dbReference type="RefSeq" id="WP_068581358.1">
    <property type="nucleotide sequence ID" value="NZ_CP027706.1"/>
</dbReference>
<dbReference type="EMBL" id="CP077074">
    <property type="protein sequence ID" value="QXH38832.1"/>
    <property type="molecule type" value="Genomic_DNA"/>
</dbReference>
<dbReference type="InterPro" id="IPR050765">
    <property type="entry name" value="Riboflavin_Biosynth_HTPR"/>
</dbReference>
<evidence type="ECO:0000313" key="3">
    <source>
        <dbReference type="Proteomes" id="UP000693952"/>
    </source>
</evidence>
<organism evidence="2 3">
    <name type="scientific">Pseudomonas sessilinigenes</name>
    <dbReference type="NCBI Taxonomy" id="658629"/>
    <lineage>
        <taxon>Bacteria</taxon>
        <taxon>Pseudomonadati</taxon>
        <taxon>Pseudomonadota</taxon>
        <taxon>Gammaproteobacteria</taxon>
        <taxon>Pseudomonadales</taxon>
        <taxon>Pseudomonadaceae</taxon>
        <taxon>Pseudomonas</taxon>
    </lineage>
</organism>
<dbReference type="PANTHER" id="PTHR38011">
    <property type="entry name" value="DIHYDROFOLATE REDUCTASE FAMILY PROTEIN (AFU_ORTHOLOGUE AFUA_8G06820)"/>
    <property type="match status" value="1"/>
</dbReference>
<feature type="domain" description="Bacterial bifunctional deaminase-reductase C-terminal" evidence="1">
    <location>
        <begin position="6"/>
        <end position="169"/>
    </location>
</feature>
<dbReference type="Proteomes" id="UP000693952">
    <property type="component" value="Chromosome"/>
</dbReference>
<gene>
    <name evidence="2" type="ORF">KSS89_21570</name>
</gene>
<evidence type="ECO:0000259" key="1">
    <source>
        <dbReference type="Pfam" id="PF01872"/>
    </source>
</evidence>
<dbReference type="InterPro" id="IPR002734">
    <property type="entry name" value="RibDG_C"/>
</dbReference>
<accession>A0ABX8MJC5</accession>
<dbReference type="Gene3D" id="3.40.430.10">
    <property type="entry name" value="Dihydrofolate Reductase, subunit A"/>
    <property type="match status" value="1"/>
</dbReference>
<dbReference type="InterPro" id="IPR024072">
    <property type="entry name" value="DHFR-like_dom_sf"/>
</dbReference>